<dbReference type="Proteomes" id="UP000198657">
    <property type="component" value="Unassembled WGS sequence"/>
</dbReference>
<evidence type="ECO:0000256" key="1">
    <source>
        <dbReference type="PROSITE-ProRule" id="PRU00169"/>
    </source>
</evidence>
<dbReference type="InterPro" id="IPR011006">
    <property type="entry name" value="CheY-like_superfamily"/>
</dbReference>
<reference evidence="4" key="1">
    <citation type="submission" date="2016-10" db="EMBL/GenBank/DDBJ databases">
        <authorList>
            <person name="Varghese N."/>
            <person name="Submissions S."/>
        </authorList>
    </citation>
    <scope>NUCLEOTIDE SEQUENCE [LARGE SCALE GENOMIC DNA]</scope>
    <source>
        <strain evidence="4">CGMCC 1.8704</strain>
    </source>
</reference>
<dbReference type="SUPFAM" id="SSF52172">
    <property type="entry name" value="CheY-like"/>
    <property type="match status" value="1"/>
</dbReference>
<dbReference type="GO" id="GO:0000160">
    <property type="term" value="P:phosphorelay signal transduction system"/>
    <property type="evidence" value="ECO:0007669"/>
    <property type="project" value="InterPro"/>
</dbReference>
<sequence length="218" mass="24883">MSLEILLVDDHIMITDCYKMALTDLEISTRITSTNSLENAYKFIFDKAPDVRIDLVILDLSMPEYPEKNIKNGEDLAKLIRVKYPKTKIIFITGYCNIIRLNSIIHDINPEGLIEKSDLDFSSISIICNKIIAGEIYKSERVKKTIEDFSTKEMFLDTIDRQIIILISQNTKTVNMPELLNLSLSAIEKRKAKIKIYFGVEKGSDDAIIKKAKEIGFV</sequence>
<accession>A0A1H8PWG2</accession>
<dbReference type="InterPro" id="IPR001789">
    <property type="entry name" value="Sig_transdc_resp-reg_receiver"/>
</dbReference>
<name>A0A1H8PWG2_9FLAO</name>
<dbReference type="AlphaFoldDB" id="A0A1H8PWG2"/>
<evidence type="ECO:0000313" key="3">
    <source>
        <dbReference type="EMBL" id="SEO46285.1"/>
    </source>
</evidence>
<feature type="domain" description="Response regulatory" evidence="2">
    <location>
        <begin position="4"/>
        <end position="131"/>
    </location>
</feature>
<evidence type="ECO:0000259" key="2">
    <source>
        <dbReference type="PROSITE" id="PS50110"/>
    </source>
</evidence>
<protein>
    <submittedName>
        <fullName evidence="3">DNA-binding response regulator, NarL/FixJ family, contains REC and HTH domains</fullName>
    </submittedName>
</protein>
<dbReference type="Gene3D" id="3.40.50.2300">
    <property type="match status" value="1"/>
</dbReference>
<dbReference type="EMBL" id="FODN01000007">
    <property type="protein sequence ID" value="SEO46285.1"/>
    <property type="molecule type" value="Genomic_DNA"/>
</dbReference>
<gene>
    <name evidence="3" type="ORF">SAMN04487942_2796</name>
</gene>
<evidence type="ECO:0000313" key="4">
    <source>
        <dbReference type="Proteomes" id="UP000198657"/>
    </source>
</evidence>
<dbReference type="Pfam" id="PF00072">
    <property type="entry name" value="Response_reg"/>
    <property type="match status" value="1"/>
</dbReference>
<keyword evidence="3" id="KW-0238">DNA-binding</keyword>
<dbReference type="GO" id="GO:0003677">
    <property type="term" value="F:DNA binding"/>
    <property type="evidence" value="ECO:0007669"/>
    <property type="project" value="UniProtKB-KW"/>
</dbReference>
<dbReference type="PROSITE" id="PS50110">
    <property type="entry name" value="RESPONSE_REGULATORY"/>
    <property type="match status" value="1"/>
</dbReference>
<keyword evidence="1" id="KW-0597">Phosphoprotein</keyword>
<keyword evidence="4" id="KW-1185">Reference proteome</keyword>
<feature type="modified residue" description="4-aspartylphosphate" evidence="1">
    <location>
        <position position="59"/>
    </location>
</feature>
<dbReference type="STRING" id="604089.SAMN04487942_2796"/>
<dbReference type="RefSeq" id="WP_091172309.1">
    <property type="nucleotide sequence ID" value="NZ_CBCSFM010000004.1"/>
</dbReference>
<proteinExistence type="predicted"/>
<dbReference type="OrthoDB" id="651456at2"/>
<organism evidence="3 4">
    <name type="scientific">Flavobacterium sinopsychrotolerans</name>
    <dbReference type="NCBI Taxonomy" id="604089"/>
    <lineage>
        <taxon>Bacteria</taxon>
        <taxon>Pseudomonadati</taxon>
        <taxon>Bacteroidota</taxon>
        <taxon>Flavobacteriia</taxon>
        <taxon>Flavobacteriales</taxon>
        <taxon>Flavobacteriaceae</taxon>
        <taxon>Flavobacterium</taxon>
    </lineage>
</organism>